<sequence>MARDAAVSSYSNSVSGLVKFLQKLIVQHTPTRSSGEFCQIIEVKPCVSITLSNDSRRIISGGLPGFIARAAVLGANRHSDLILVARTVTGDEVKKSSQGLIMWQVKNDDKYTANIVGGTLTQWIRASSKKKSNSRHQSYALCLL</sequence>
<protein>
    <submittedName>
        <fullName evidence="1">Uncharacterized protein</fullName>
    </submittedName>
</protein>
<gene>
    <name evidence="1" type="ORF">D9757_005316</name>
</gene>
<proteinExistence type="predicted"/>
<accession>A0A8H5HVY6</accession>
<comment type="caution">
    <text evidence="1">The sequence shown here is derived from an EMBL/GenBank/DDBJ whole genome shotgun (WGS) entry which is preliminary data.</text>
</comment>
<dbReference type="EMBL" id="JAACJN010000015">
    <property type="protein sequence ID" value="KAF5390453.1"/>
    <property type="molecule type" value="Genomic_DNA"/>
</dbReference>
<dbReference type="OrthoDB" id="107110at2759"/>
<reference evidence="1 2" key="1">
    <citation type="journal article" date="2020" name="ISME J.">
        <title>Uncovering the hidden diversity of litter-decomposition mechanisms in mushroom-forming fungi.</title>
        <authorList>
            <person name="Floudas D."/>
            <person name="Bentzer J."/>
            <person name="Ahren D."/>
            <person name="Johansson T."/>
            <person name="Persson P."/>
            <person name="Tunlid A."/>
        </authorList>
    </citation>
    <scope>NUCLEOTIDE SEQUENCE [LARGE SCALE GENOMIC DNA]</scope>
    <source>
        <strain evidence="1 2">CBS 406.79</strain>
    </source>
</reference>
<dbReference type="Proteomes" id="UP000518752">
    <property type="component" value="Unassembled WGS sequence"/>
</dbReference>
<name>A0A8H5HVY6_9AGAR</name>
<evidence type="ECO:0000313" key="1">
    <source>
        <dbReference type="EMBL" id="KAF5390453.1"/>
    </source>
</evidence>
<keyword evidence="2" id="KW-1185">Reference proteome</keyword>
<dbReference type="AlphaFoldDB" id="A0A8H5HVY6"/>
<organism evidence="1 2">
    <name type="scientific">Collybiopsis confluens</name>
    <dbReference type="NCBI Taxonomy" id="2823264"/>
    <lineage>
        <taxon>Eukaryota</taxon>
        <taxon>Fungi</taxon>
        <taxon>Dikarya</taxon>
        <taxon>Basidiomycota</taxon>
        <taxon>Agaricomycotina</taxon>
        <taxon>Agaricomycetes</taxon>
        <taxon>Agaricomycetidae</taxon>
        <taxon>Agaricales</taxon>
        <taxon>Marasmiineae</taxon>
        <taxon>Omphalotaceae</taxon>
        <taxon>Collybiopsis</taxon>
    </lineage>
</organism>
<evidence type="ECO:0000313" key="2">
    <source>
        <dbReference type="Proteomes" id="UP000518752"/>
    </source>
</evidence>